<evidence type="ECO:0000313" key="2">
    <source>
        <dbReference type="Proteomes" id="UP000774699"/>
    </source>
</evidence>
<accession>A0A8T4C5H4</accession>
<reference evidence="1" key="1">
    <citation type="submission" date="2019-03" db="EMBL/GenBank/DDBJ databases">
        <title>Lake Tanganyika Metagenome-Assembled Genomes (MAGs).</title>
        <authorList>
            <person name="Tran P."/>
        </authorList>
    </citation>
    <scope>NUCLEOTIDE SEQUENCE</scope>
    <source>
        <strain evidence="1">M_DeepCast_50m_m2_156</strain>
    </source>
</reference>
<gene>
    <name evidence="1" type="ORF">FJY86_00095</name>
</gene>
<dbReference type="EMBL" id="VGJJ01000001">
    <property type="protein sequence ID" value="MBM3281733.1"/>
    <property type="molecule type" value="Genomic_DNA"/>
</dbReference>
<proteinExistence type="predicted"/>
<protein>
    <submittedName>
        <fullName evidence="1">Uncharacterized protein</fullName>
    </submittedName>
</protein>
<comment type="caution">
    <text evidence="1">The sequence shown here is derived from an EMBL/GenBank/DDBJ whole genome shotgun (WGS) entry which is preliminary data.</text>
</comment>
<organism evidence="1 2">
    <name type="scientific">Candidatus Iainarchaeum sp</name>
    <dbReference type="NCBI Taxonomy" id="3101447"/>
    <lineage>
        <taxon>Archaea</taxon>
        <taxon>Candidatus Iainarchaeota</taxon>
        <taxon>Candidatus Iainarchaeia</taxon>
        <taxon>Candidatus Iainarchaeales</taxon>
        <taxon>Candidatus Iainarchaeaceae</taxon>
        <taxon>Candidatus Iainarchaeum</taxon>
    </lineage>
</organism>
<dbReference type="AlphaFoldDB" id="A0A8T4C5H4"/>
<dbReference type="Proteomes" id="UP000774699">
    <property type="component" value="Unassembled WGS sequence"/>
</dbReference>
<sequence length="99" mass="11427">MSRKYYQGRLCESNVSYEFFTQPNLKLNLTTLGNQLADEGLMFDVKTAFVLVFHFQGIRVSLYPSGRFLFKNLNVEKDAKKLFTQLTKKLEKCSAFAEA</sequence>
<evidence type="ECO:0000313" key="1">
    <source>
        <dbReference type="EMBL" id="MBM3281733.1"/>
    </source>
</evidence>
<name>A0A8T4C5H4_9ARCH</name>